<accession>A0AAV9YY95</accession>
<feature type="compositionally biased region" description="Basic and acidic residues" evidence="1">
    <location>
        <begin position="506"/>
        <end position="519"/>
    </location>
</feature>
<feature type="compositionally biased region" description="Basic and acidic residues" evidence="1">
    <location>
        <begin position="535"/>
        <end position="550"/>
    </location>
</feature>
<evidence type="ECO:0000256" key="1">
    <source>
        <dbReference type="SAM" id="MobiDB-lite"/>
    </source>
</evidence>
<feature type="compositionally biased region" description="Low complexity" evidence="1">
    <location>
        <begin position="1964"/>
        <end position="1974"/>
    </location>
</feature>
<feature type="region of interest" description="Disordered" evidence="1">
    <location>
        <begin position="1879"/>
        <end position="1932"/>
    </location>
</feature>
<feature type="compositionally biased region" description="Basic residues" evidence="1">
    <location>
        <begin position="1952"/>
        <end position="1963"/>
    </location>
</feature>
<feature type="region of interest" description="Disordered" evidence="1">
    <location>
        <begin position="611"/>
        <end position="651"/>
    </location>
</feature>
<feature type="region of interest" description="Disordered" evidence="1">
    <location>
        <begin position="1698"/>
        <end position="1734"/>
    </location>
</feature>
<feature type="compositionally biased region" description="Low complexity" evidence="1">
    <location>
        <begin position="621"/>
        <end position="642"/>
    </location>
</feature>
<organism evidence="2 3">
    <name type="scientific">Favolaschia claudopus</name>
    <dbReference type="NCBI Taxonomy" id="2862362"/>
    <lineage>
        <taxon>Eukaryota</taxon>
        <taxon>Fungi</taxon>
        <taxon>Dikarya</taxon>
        <taxon>Basidiomycota</taxon>
        <taxon>Agaricomycotina</taxon>
        <taxon>Agaricomycetes</taxon>
        <taxon>Agaricomycetidae</taxon>
        <taxon>Agaricales</taxon>
        <taxon>Marasmiineae</taxon>
        <taxon>Mycenaceae</taxon>
        <taxon>Favolaschia</taxon>
    </lineage>
</organism>
<evidence type="ECO:0000313" key="3">
    <source>
        <dbReference type="Proteomes" id="UP001362999"/>
    </source>
</evidence>
<feature type="compositionally biased region" description="Low complexity" evidence="1">
    <location>
        <begin position="756"/>
        <end position="765"/>
    </location>
</feature>
<feature type="region of interest" description="Disordered" evidence="1">
    <location>
        <begin position="2084"/>
        <end position="2121"/>
    </location>
</feature>
<feature type="region of interest" description="Disordered" evidence="1">
    <location>
        <begin position="813"/>
        <end position="842"/>
    </location>
</feature>
<gene>
    <name evidence="2" type="ORF">R3P38DRAFT_3414453</name>
</gene>
<comment type="caution">
    <text evidence="2">The sequence shown here is derived from an EMBL/GenBank/DDBJ whole genome shotgun (WGS) entry which is preliminary data.</text>
</comment>
<feature type="compositionally biased region" description="Low complexity" evidence="1">
    <location>
        <begin position="1890"/>
        <end position="1927"/>
    </location>
</feature>
<feature type="region of interest" description="Disordered" evidence="1">
    <location>
        <begin position="1325"/>
        <end position="1344"/>
    </location>
</feature>
<feature type="compositionally biased region" description="Low complexity" evidence="1">
    <location>
        <begin position="1260"/>
        <end position="1280"/>
    </location>
</feature>
<feature type="compositionally biased region" description="Low complexity" evidence="1">
    <location>
        <begin position="675"/>
        <end position="703"/>
    </location>
</feature>
<feature type="compositionally biased region" description="Basic and acidic residues" evidence="1">
    <location>
        <begin position="1705"/>
        <end position="1734"/>
    </location>
</feature>
<feature type="compositionally biased region" description="Polar residues" evidence="1">
    <location>
        <begin position="2199"/>
        <end position="2208"/>
    </location>
</feature>
<feature type="compositionally biased region" description="Low complexity" evidence="1">
    <location>
        <begin position="2227"/>
        <end position="2243"/>
    </location>
</feature>
<feature type="region of interest" description="Disordered" evidence="1">
    <location>
        <begin position="1951"/>
        <end position="1994"/>
    </location>
</feature>
<feature type="compositionally biased region" description="Basic and acidic residues" evidence="1">
    <location>
        <begin position="705"/>
        <end position="743"/>
    </location>
</feature>
<feature type="region of interest" description="Disordered" evidence="1">
    <location>
        <begin position="341"/>
        <end position="381"/>
    </location>
</feature>
<feature type="region of interest" description="Disordered" evidence="1">
    <location>
        <begin position="429"/>
        <end position="464"/>
    </location>
</feature>
<feature type="compositionally biased region" description="Low complexity" evidence="1">
    <location>
        <begin position="992"/>
        <end position="1003"/>
    </location>
</feature>
<feature type="compositionally biased region" description="Low complexity" evidence="1">
    <location>
        <begin position="360"/>
        <end position="372"/>
    </location>
</feature>
<protein>
    <submittedName>
        <fullName evidence="2">Uncharacterized protein</fullName>
    </submittedName>
</protein>
<feature type="compositionally biased region" description="Low complexity" evidence="1">
    <location>
        <begin position="2109"/>
        <end position="2121"/>
    </location>
</feature>
<dbReference type="EMBL" id="JAWWNJ010000305">
    <property type="protein sequence ID" value="KAK6964738.1"/>
    <property type="molecule type" value="Genomic_DNA"/>
</dbReference>
<feature type="region of interest" description="Disordered" evidence="1">
    <location>
        <begin position="669"/>
        <end position="801"/>
    </location>
</feature>
<feature type="region of interest" description="Disordered" evidence="1">
    <location>
        <begin position="2166"/>
        <end position="2243"/>
    </location>
</feature>
<sequence length="2243" mass="239135">MTTATVPTIRLIVPTPDVSAATYADPNASISSSMTSVSVSGASRKRGKSVLGMLAGPSSAATATPYNTARGAGDFSDIVRRVGAGDINASGSTSGSVTGRGWEVRVDGRRDGGTWDGLVDGDGEEGMVLIKKKVKTRGRVDAVFKDVSNAGPTMTRPTTPVGIEGNKQQEKEKWWNLTARGRKDTGGSGGVLAFVRRSKSPGPGAAFPVSPNDTQAVRPQQDAHAAMQMHLPGEPDCTFDMVDVPSVRGRRDLPPQSQPFPAQKRFNSLGASSALNSHPHPQVHAPVYQRSVSAGSAALLTQSQSKYAQQSQSQALSQSTKYAHLPGASAPYATMTRLETYQQPASPRSIPPKSPPADRQQAFQQQTQSQSQKPPYQRSASAMAFYSHSRPNDEDEDEAPVRPAEFKRSASAMGGALVGSGILLGAPASTLGRVPTPTPLSRAPTPVPGPRSGTPMSMSGAGSGAGGLLVPPGGGTGGNKDKDQSSIALRAMRSVRSMARLWDGADENKDAEGAKKGEGEGMGTVKGKKVKAKVKVKEEKVKDSKKDKAKDKLKRAPKSSGSSFEVGALGTSPVQRKRSILGLGLGSSSLSKSKSAAGTGIGMGLPSALSIGRSASGGGKASTASSVFVAPPPSSGGAATVSGGSGINPNRLSAESAFALGTGIGANLKRESTNSSLRPISVLSSSGSGTSSRSSRVSSGSSVRWAEEVVDRVRGGKGREERKDNKDKEKEKRESRRSSEGRRRTPLSDVFPGFGSRRSSASSARPESLGVGHGGPPMLTVEEATTDGHGHGGDSEEEEIGDADADADYQIVSATPVKRPRPRPVSDDMIINGGNKPRPRGIVENGADSVLNLLDAATNDLAQLITHLDLEGTPANTPSPGRVPMIPRPQWHEESPTGKGKILRPSEGSLASLRPYAARNASAQAILGQQIAPWPPASPPSVKHTPPVNDRDDGYKRTHRRTMTPSPEPEPAPVFHPLRLRPSRIRPQLALVTTSTVSSPSSSDEQQHGIDMRAPSSLTFGSRSSSSMSAEDPETLRARGLPTVLTRGHERNRSSLLPDAPPSAKSSQGSARMPLARESKRVLGMGGTMGGSDVSGHEALELDASDPDSDIPDELQVILASSSGGHSPTDDTMSFCPPEPLPSPGLPPFAPLPAVTSTTTGTPPPMQLPVLNFELIDSDHHGYMDEGALSGSEEDTKKSFDFTGELKKLNESGVSDRRSFVEQLENAFATPAKIDLRGLLCMDVPPPVPVLPPTFKADMSGSSTSSSEQLSSSSGFTSSSGFEIPHSVSRLIDMKELTMGVGSSEEEDHSMDLDGESASRLMDHKEPTLLPGSDSLASDGSPLLAAPRPRHITSGPSDGQLNLRFKFGGELPEEEVEVQKPKPRPAASKKPLTLSDIIPPPAHARGQSLSFLMEEDDSVMKSILAHAENLPRPRVNSDTSVRRAAMENSRMSLASMHSRTRSRPQSGISFTGLDSFEEVRRGFEFHQHRPAFYPPPVATNRRVAAPHLKQESVFSIASISSYGHVTNPGISDPFDYGLAMPSLRERPSSEDLSVSMSNFEDTFQFMRDAQPRKRVASDASSFYFNAPVPGQAAVRGHRHRESNFSVSSQGPPVSFYNYNRSYGSHRLSENDTSTSGSSLAHQYASYGANGGRAAWAKHRQESSVDSRMSDVSVARLGRPGVGEKMFMDVDYAQPLTAISASPPESHSDFRDRSSWDSIIDGERPSAEDSLFERTGHRSSMSEDSVFGYDDHHVPTGHLLPPHQFRPLSVLSFNNSTDSPPREDETMVTMLGGGHVRRRSIGYNPSPCVRVEKRKHAAFHDDEKAPNKARIISQPSIASTSSSKFGEERMIRARQGLLERQSLEASALVAEGEDFASFRPTAVFTRPAPSPNRSRSSTITTSSSGRDTPPLSSAEGSSMSETEGSMSSIDVSHISPILCNTTHPISTADRMRARGRGHGHRRRYSAAATRASRSSVYETIQEERPSPASSIGGYKSSPTARHGIFVVDGSNAGSMDLSAGGAEWQDVLRKYYTLRNEAEDAVTESRRVWMDTPFSLYALQAFSPPKHPDGMQALLQHSVQNYGPLPMEYGPRRVRSRTQSRPSPYPQRQAPSSASPELLSRPSPSELHRAFVTDNALQAVDVNSSPTVEVHMSPAVLSPKREGAWGLAGKARPRVGSAARRSALGWAKRGTKTSTDQKENNTSMTSISFMMTPGESLRINRPRPRGRPTPARAVATPRLPLAAA</sequence>
<feature type="compositionally biased region" description="Low complexity" evidence="1">
    <location>
        <begin position="1830"/>
        <end position="1842"/>
    </location>
</feature>
<feature type="region of interest" description="Disordered" evidence="1">
    <location>
        <begin position="1820"/>
        <end position="1844"/>
    </location>
</feature>
<feature type="region of interest" description="Disordered" evidence="1">
    <location>
        <begin position="931"/>
        <end position="1075"/>
    </location>
</feature>
<evidence type="ECO:0000313" key="2">
    <source>
        <dbReference type="EMBL" id="KAK6964738.1"/>
    </source>
</evidence>
<dbReference type="Proteomes" id="UP001362999">
    <property type="component" value="Unassembled WGS sequence"/>
</dbReference>
<proteinExistence type="predicted"/>
<feature type="region of interest" description="Disordered" evidence="1">
    <location>
        <begin position="502"/>
        <end position="572"/>
    </location>
</feature>
<keyword evidence="3" id="KW-1185">Reference proteome</keyword>
<feature type="region of interest" description="Disordered" evidence="1">
    <location>
        <begin position="1372"/>
        <end position="1401"/>
    </location>
</feature>
<reference evidence="2 3" key="1">
    <citation type="journal article" date="2024" name="J Genomics">
        <title>Draft genome sequencing and assembly of Favolaschia claudopus CIRM-BRFM 2984 isolated from oak limbs.</title>
        <authorList>
            <person name="Navarro D."/>
            <person name="Drula E."/>
            <person name="Chaduli D."/>
            <person name="Cazenave R."/>
            <person name="Ahrendt S."/>
            <person name="Wang J."/>
            <person name="Lipzen A."/>
            <person name="Daum C."/>
            <person name="Barry K."/>
            <person name="Grigoriev I.V."/>
            <person name="Favel A."/>
            <person name="Rosso M.N."/>
            <person name="Martin F."/>
        </authorList>
    </citation>
    <scope>NUCLEOTIDE SEQUENCE [LARGE SCALE GENOMIC DNA]</scope>
    <source>
        <strain evidence="2 3">CIRM-BRFM 2984</strain>
    </source>
</reference>
<feature type="compositionally biased region" description="Low complexity" evidence="1">
    <location>
        <begin position="1016"/>
        <end position="1029"/>
    </location>
</feature>
<feature type="region of interest" description="Disordered" evidence="1">
    <location>
        <begin position="1253"/>
        <end position="1280"/>
    </location>
</feature>
<feature type="region of interest" description="Disordered" evidence="1">
    <location>
        <begin position="872"/>
        <end position="904"/>
    </location>
</feature>
<name>A0AAV9YY95_9AGAR</name>